<evidence type="ECO:0000313" key="2">
    <source>
        <dbReference type="Proteomes" id="UP001079430"/>
    </source>
</evidence>
<dbReference type="Proteomes" id="UP001079430">
    <property type="component" value="Unassembled WGS sequence"/>
</dbReference>
<keyword evidence="2" id="KW-1185">Reference proteome</keyword>
<accession>A0ABT4KNC1</accession>
<proteinExistence type="predicted"/>
<organism evidence="1 2">
    <name type="scientific">Sinorhizobium psoraleae</name>
    <dbReference type="NCBI Taxonomy" id="520838"/>
    <lineage>
        <taxon>Bacteria</taxon>
        <taxon>Pseudomonadati</taxon>
        <taxon>Pseudomonadota</taxon>
        <taxon>Alphaproteobacteria</taxon>
        <taxon>Hyphomicrobiales</taxon>
        <taxon>Rhizobiaceae</taxon>
        <taxon>Sinorhizobium/Ensifer group</taxon>
        <taxon>Sinorhizobium</taxon>
    </lineage>
</organism>
<gene>
    <name evidence="1" type="ORF">O3W52_26750</name>
</gene>
<comment type="caution">
    <text evidence="1">The sequence shown here is derived from an EMBL/GenBank/DDBJ whole genome shotgun (WGS) entry which is preliminary data.</text>
</comment>
<protein>
    <recommendedName>
        <fullName evidence="3">AAA family ATPase</fullName>
    </recommendedName>
</protein>
<dbReference type="EMBL" id="JAPVOI010000005">
    <property type="protein sequence ID" value="MCZ4093438.1"/>
    <property type="molecule type" value="Genomic_DNA"/>
</dbReference>
<evidence type="ECO:0008006" key="3">
    <source>
        <dbReference type="Google" id="ProtNLM"/>
    </source>
</evidence>
<sequence length="63" mass="6980">MSTPSNDGGQVNGAQPRSSMTFVSLNRLAELLLRAGPHIRRALQLTYPFVFVDELQGHDIRTV</sequence>
<reference evidence="1" key="1">
    <citation type="submission" date="2022-10" db="EMBL/GenBank/DDBJ databases">
        <title>Whole genome sequencing of three plant growth promoting bacteria isolated from Vachellia tortilis subsp. raddiana in Morocco.</title>
        <authorList>
            <person name="Hnini M."/>
            <person name="Zouagui R."/>
            <person name="Zouagui H."/>
            <person name="Chemao Elfihri M.-W."/>
            <person name="Ibrahimi A."/>
            <person name="Sbabou L."/>
            <person name="Aurag J."/>
        </authorList>
    </citation>
    <scope>NUCLEOTIDE SEQUENCE</scope>
    <source>
        <strain evidence="1">LMR678</strain>
    </source>
</reference>
<evidence type="ECO:0000313" key="1">
    <source>
        <dbReference type="EMBL" id="MCZ4093438.1"/>
    </source>
</evidence>
<name>A0ABT4KNC1_9HYPH</name>
<dbReference type="RefSeq" id="WP_269285207.1">
    <property type="nucleotide sequence ID" value="NZ_JAPVOI010000005.1"/>
</dbReference>